<sequence>MTKVDIISGFLGAGKTTFIKQLIEQVFTGEKLVLIENEFGEIGIDGGFLKDAGIEITEMNSGCICCTLVGDFSKALQKVLEEYKPDRVLIEPSGVGKLSDIVKAIEDVKKDAEIEISGRITVVDGKKAVLYLKNFGEFFEDQVKHASTIVISRTQMMSGEKIEECVHILREENAEAAIISTPWDELSGEAVCRALDHGAEIEEFLQNHSEHEGECGCGHHHEHEGECGCGHHHHGHHHHHADEIFTSWGKETAHKYTDEELDFLLKALSETEGYGTILRSKGIIPMADGTWKQFDLVPEEYEVREGKADYTGRVCVIGTDLKEEELLKLFHI</sequence>
<evidence type="ECO:0000256" key="4">
    <source>
        <dbReference type="ARBA" id="ARBA00034320"/>
    </source>
</evidence>
<evidence type="ECO:0000259" key="6">
    <source>
        <dbReference type="Pfam" id="PF02492"/>
    </source>
</evidence>
<keyword evidence="2" id="KW-0378">Hydrolase</keyword>
<dbReference type="Gene3D" id="3.30.1220.10">
    <property type="entry name" value="CobW-like, C-terminal domain"/>
    <property type="match status" value="1"/>
</dbReference>
<accession>A0A7X3SL25</accession>
<evidence type="ECO:0000313" key="9">
    <source>
        <dbReference type="Proteomes" id="UP000460412"/>
    </source>
</evidence>
<dbReference type="RefSeq" id="WP_159753943.1">
    <property type="nucleotide sequence ID" value="NZ_CASSPE010000303.1"/>
</dbReference>
<evidence type="ECO:0000256" key="3">
    <source>
        <dbReference type="ARBA" id="ARBA00023186"/>
    </source>
</evidence>
<dbReference type="Pfam" id="PF02492">
    <property type="entry name" value="cobW"/>
    <property type="match status" value="1"/>
</dbReference>
<reference evidence="8 9" key="1">
    <citation type="submission" date="2019-12" db="EMBL/GenBank/DDBJ databases">
        <title>Sporaefaciens musculi gen. nov., sp. nov., a novel bacterium isolated from the caecum of an obese mouse.</title>
        <authorList>
            <person name="Rasmussen T.S."/>
            <person name="Streidl T."/>
            <person name="Hitch T.C.A."/>
            <person name="Wortmann E."/>
            <person name="Deptula P."/>
            <person name="Hansen M."/>
            <person name="Nielsen D.S."/>
            <person name="Clavel T."/>
            <person name="Vogensen F.K."/>
        </authorList>
    </citation>
    <scope>NUCLEOTIDE SEQUENCE [LARGE SCALE GENOMIC DNA]</scope>
    <source>
        <strain evidence="8 9">WCA-9-b2</strain>
    </source>
</reference>
<name>A0A7X3SL25_9FIRM</name>
<dbReference type="InterPro" id="IPR051316">
    <property type="entry name" value="Zinc-reg_GTPase_activator"/>
</dbReference>
<keyword evidence="9" id="KW-1185">Reference proteome</keyword>
<evidence type="ECO:0000256" key="5">
    <source>
        <dbReference type="ARBA" id="ARBA00049117"/>
    </source>
</evidence>
<comment type="caution">
    <text evidence="8">The sequence shown here is derived from an EMBL/GenBank/DDBJ whole genome shotgun (WGS) entry which is preliminary data.</text>
</comment>
<dbReference type="GO" id="GO:0000166">
    <property type="term" value="F:nucleotide binding"/>
    <property type="evidence" value="ECO:0007669"/>
    <property type="project" value="UniProtKB-KW"/>
</dbReference>
<organism evidence="8 9">
    <name type="scientific">Sporofaciens musculi</name>
    <dbReference type="NCBI Taxonomy" id="2681861"/>
    <lineage>
        <taxon>Bacteria</taxon>
        <taxon>Bacillati</taxon>
        <taxon>Bacillota</taxon>
        <taxon>Clostridia</taxon>
        <taxon>Lachnospirales</taxon>
        <taxon>Lachnospiraceae</taxon>
        <taxon>Sporofaciens</taxon>
    </lineage>
</organism>
<evidence type="ECO:0000259" key="7">
    <source>
        <dbReference type="Pfam" id="PF07683"/>
    </source>
</evidence>
<feature type="domain" description="CobW C-terminal" evidence="7">
    <location>
        <begin position="261"/>
        <end position="330"/>
    </location>
</feature>
<dbReference type="EMBL" id="WUQX01000001">
    <property type="protein sequence ID" value="MXP77995.1"/>
    <property type="molecule type" value="Genomic_DNA"/>
</dbReference>
<protein>
    <submittedName>
        <fullName evidence="8">GTP-binding protein</fullName>
    </submittedName>
</protein>
<dbReference type="AlphaFoldDB" id="A0A7X3SL25"/>
<dbReference type="Pfam" id="PF07683">
    <property type="entry name" value="CobW_C"/>
    <property type="match status" value="1"/>
</dbReference>
<keyword evidence="3" id="KW-0143">Chaperone</keyword>
<comment type="similarity">
    <text evidence="4">Belongs to the SIMIBI class G3E GTPase family. ZNG1 subfamily.</text>
</comment>
<keyword evidence="1" id="KW-0547">Nucleotide-binding</keyword>
<dbReference type="InterPro" id="IPR011629">
    <property type="entry name" value="CobW-like_C"/>
</dbReference>
<dbReference type="CDD" id="cd03112">
    <property type="entry name" value="CobW-like"/>
    <property type="match status" value="1"/>
</dbReference>
<evidence type="ECO:0000256" key="2">
    <source>
        <dbReference type="ARBA" id="ARBA00022801"/>
    </source>
</evidence>
<dbReference type="SUPFAM" id="SSF90002">
    <property type="entry name" value="Hypothetical protein YjiA, C-terminal domain"/>
    <property type="match status" value="1"/>
</dbReference>
<dbReference type="Gene3D" id="3.40.50.300">
    <property type="entry name" value="P-loop containing nucleotide triphosphate hydrolases"/>
    <property type="match status" value="1"/>
</dbReference>
<evidence type="ECO:0000256" key="1">
    <source>
        <dbReference type="ARBA" id="ARBA00022741"/>
    </source>
</evidence>
<gene>
    <name evidence="8" type="ORF">GN277_22360</name>
</gene>
<dbReference type="GO" id="GO:0016787">
    <property type="term" value="F:hydrolase activity"/>
    <property type="evidence" value="ECO:0007669"/>
    <property type="project" value="UniProtKB-KW"/>
</dbReference>
<comment type="catalytic activity">
    <reaction evidence="5">
        <text>GTP + H2O = GDP + phosphate + H(+)</text>
        <dbReference type="Rhea" id="RHEA:19669"/>
        <dbReference type="ChEBI" id="CHEBI:15377"/>
        <dbReference type="ChEBI" id="CHEBI:15378"/>
        <dbReference type="ChEBI" id="CHEBI:37565"/>
        <dbReference type="ChEBI" id="CHEBI:43474"/>
        <dbReference type="ChEBI" id="CHEBI:58189"/>
    </reaction>
    <physiologicalReaction direction="left-to-right" evidence="5">
        <dbReference type="Rhea" id="RHEA:19670"/>
    </physiologicalReaction>
</comment>
<dbReference type="Proteomes" id="UP000460412">
    <property type="component" value="Unassembled WGS sequence"/>
</dbReference>
<dbReference type="InterPro" id="IPR027417">
    <property type="entry name" value="P-loop_NTPase"/>
</dbReference>
<dbReference type="GO" id="GO:0005737">
    <property type="term" value="C:cytoplasm"/>
    <property type="evidence" value="ECO:0007669"/>
    <property type="project" value="TreeGrafter"/>
</dbReference>
<dbReference type="InterPro" id="IPR036627">
    <property type="entry name" value="CobW-likC_sf"/>
</dbReference>
<proteinExistence type="inferred from homology"/>
<dbReference type="InterPro" id="IPR003495">
    <property type="entry name" value="CobW/HypB/UreG_nucleotide-bd"/>
</dbReference>
<dbReference type="PANTHER" id="PTHR13748:SF62">
    <property type="entry name" value="COBW DOMAIN-CONTAINING PROTEIN"/>
    <property type="match status" value="1"/>
</dbReference>
<evidence type="ECO:0000313" key="8">
    <source>
        <dbReference type="EMBL" id="MXP77995.1"/>
    </source>
</evidence>
<dbReference type="PANTHER" id="PTHR13748">
    <property type="entry name" value="COBW-RELATED"/>
    <property type="match status" value="1"/>
</dbReference>
<feature type="domain" description="CobW/HypB/UreG nucleotide-binding" evidence="6">
    <location>
        <begin position="4"/>
        <end position="179"/>
    </location>
</feature>
<dbReference type="SUPFAM" id="SSF52540">
    <property type="entry name" value="P-loop containing nucleoside triphosphate hydrolases"/>
    <property type="match status" value="1"/>
</dbReference>